<evidence type="ECO:0000256" key="2">
    <source>
        <dbReference type="ARBA" id="ARBA00004496"/>
    </source>
</evidence>
<dbReference type="Pfam" id="PF09341">
    <property type="entry name" value="Pcc1"/>
    <property type="match status" value="1"/>
</dbReference>
<comment type="function">
    <text evidence="7">Component of the EKC/KEOPS complex that is required for the formation of a threonylcarbamoyl group on adenosine at position 37 (t(6)A37) in tRNAs that read codons beginning with adenine. The complex is probably involved in the transfer of the threonylcarbamoyl moiety of threonylcarbamoyl-AMP (TC-AMP) to the N6 group of A37. LAGE3 functions as a dimerization module for the complex.</text>
</comment>
<dbReference type="InterPro" id="IPR015419">
    <property type="entry name" value="CTAG/Pcc1"/>
</dbReference>
<dbReference type="Gene3D" id="3.30.310.50">
    <property type="entry name" value="Alpha-D-phosphohexomutase, C-terminal domain"/>
    <property type="match status" value="1"/>
</dbReference>
<name>A0A9N9S1U1_9DIPT</name>
<evidence type="ECO:0000256" key="5">
    <source>
        <dbReference type="ARBA" id="ARBA00022694"/>
    </source>
</evidence>
<dbReference type="Proteomes" id="UP001153620">
    <property type="component" value="Chromosome 3"/>
</dbReference>
<keyword evidence="10" id="KW-1185">Reference proteome</keyword>
<dbReference type="EMBL" id="OU895879">
    <property type="protein sequence ID" value="CAG9809697.1"/>
    <property type="molecule type" value="Genomic_DNA"/>
</dbReference>
<reference evidence="9" key="1">
    <citation type="submission" date="2022-01" db="EMBL/GenBank/DDBJ databases">
        <authorList>
            <person name="King R."/>
        </authorList>
    </citation>
    <scope>NUCLEOTIDE SEQUENCE</scope>
</reference>
<dbReference type="GO" id="GO:0005737">
    <property type="term" value="C:cytoplasm"/>
    <property type="evidence" value="ECO:0007669"/>
    <property type="project" value="UniProtKB-SubCell"/>
</dbReference>
<evidence type="ECO:0000313" key="9">
    <source>
        <dbReference type="EMBL" id="CAG9809697.1"/>
    </source>
</evidence>
<dbReference type="GO" id="GO:0005634">
    <property type="term" value="C:nucleus"/>
    <property type="evidence" value="ECO:0007669"/>
    <property type="project" value="UniProtKB-SubCell"/>
</dbReference>
<dbReference type="PANTHER" id="PTHR31283:SF5">
    <property type="entry name" value="EKC_KEOPS COMPLEX SUBUNIT LAGE3"/>
    <property type="match status" value="1"/>
</dbReference>
<gene>
    <name evidence="9" type="ORF">CHIRRI_LOCUS12517</name>
</gene>
<dbReference type="GO" id="GO:0000408">
    <property type="term" value="C:EKC/KEOPS complex"/>
    <property type="evidence" value="ECO:0007669"/>
    <property type="project" value="TreeGrafter"/>
</dbReference>
<comment type="subcellular location">
    <subcellularLocation>
        <location evidence="2">Cytoplasm</location>
    </subcellularLocation>
    <subcellularLocation>
        <location evidence="1">Nucleus</location>
    </subcellularLocation>
</comment>
<evidence type="ECO:0000313" key="10">
    <source>
        <dbReference type="Proteomes" id="UP001153620"/>
    </source>
</evidence>
<dbReference type="OrthoDB" id="10025739at2759"/>
<keyword evidence="5" id="KW-0819">tRNA processing</keyword>
<evidence type="ECO:0000256" key="1">
    <source>
        <dbReference type="ARBA" id="ARBA00004123"/>
    </source>
</evidence>
<dbReference type="PANTHER" id="PTHR31283">
    <property type="entry name" value="EKC/KEOPS COMPLEX SUBUNIT PCC1 FAMILY MEMBER"/>
    <property type="match status" value="1"/>
</dbReference>
<organism evidence="9 10">
    <name type="scientific">Chironomus riparius</name>
    <dbReference type="NCBI Taxonomy" id="315576"/>
    <lineage>
        <taxon>Eukaryota</taxon>
        <taxon>Metazoa</taxon>
        <taxon>Ecdysozoa</taxon>
        <taxon>Arthropoda</taxon>
        <taxon>Hexapoda</taxon>
        <taxon>Insecta</taxon>
        <taxon>Pterygota</taxon>
        <taxon>Neoptera</taxon>
        <taxon>Endopterygota</taxon>
        <taxon>Diptera</taxon>
        <taxon>Nematocera</taxon>
        <taxon>Chironomoidea</taxon>
        <taxon>Chironomidae</taxon>
        <taxon>Chironominae</taxon>
        <taxon>Chironomus</taxon>
    </lineage>
</organism>
<reference evidence="9" key="2">
    <citation type="submission" date="2022-10" db="EMBL/GenBank/DDBJ databases">
        <authorList>
            <consortium name="ENA_rothamsted_submissions"/>
            <consortium name="culmorum"/>
            <person name="King R."/>
        </authorList>
    </citation>
    <scope>NUCLEOTIDE SEQUENCE</scope>
</reference>
<proteinExistence type="inferred from homology"/>
<evidence type="ECO:0000256" key="4">
    <source>
        <dbReference type="ARBA" id="ARBA00022490"/>
    </source>
</evidence>
<evidence type="ECO:0000256" key="8">
    <source>
        <dbReference type="ARBA" id="ARBA00076355"/>
    </source>
</evidence>
<evidence type="ECO:0000256" key="3">
    <source>
        <dbReference type="ARBA" id="ARBA00007073"/>
    </source>
</evidence>
<keyword evidence="4" id="KW-0963">Cytoplasm</keyword>
<evidence type="ECO:0000256" key="7">
    <source>
        <dbReference type="ARBA" id="ARBA00053047"/>
    </source>
</evidence>
<dbReference type="GO" id="GO:0070525">
    <property type="term" value="P:tRNA threonylcarbamoyladenosine metabolic process"/>
    <property type="evidence" value="ECO:0007669"/>
    <property type="project" value="TreeGrafter"/>
</dbReference>
<evidence type="ECO:0000256" key="6">
    <source>
        <dbReference type="ARBA" id="ARBA00023242"/>
    </source>
</evidence>
<dbReference type="FunFam" id="3.30.310.50:FF:000005">
    <property type="entry name" value="L antigen family member 3"/>
    <property type="match status" value="1"/>
</dbReference>
<comment type="similarity">
    <text evidence="3">Belongs to the CTAG/PCC1 family.</text>
</comment>
<keyword evidence="6" id="KW-0539">Nucleus</keyword>
<dbReference type="GO" id="GO:0008033">
    <property type="term" value="P:tRNA processing"/>
    <property type="evidence" value="ECO:0007669"/>
    <property type="project" value="UniProtKB-KW"/>
</dbReference>
<protein>
    <recommendedName>
        <fullName evidence="8">L antigen family member 3</fullName>
    </recommendedName>
</protein>
<sequence>MEDIKIKIIIPFPTNRAAQIAYDVLRIDPEPKRNHIKKEYVLDDNILSVEFCGDIAKNVRTALTNFYESLILCVETQDQFGPPLSEEYNYY</sequence>
<accession>A0A9N9S1U1</accession>
<dbReference type="AlphaFoldDB" id="A0A9N9S1U1"/>